<feature type="transmembrane region" description="Helical" evidence="12">
    <location>
        <begin position="65"/>
        <end position="88"/>
    </location>
</feature>
<keyword evidence="6 12" id="KW-0812">Transmembrane</keyword>
<evidence type="ECO:0000313" key="14">
    <source>
        <dbReference type="Proteomes" id="UP001139559"/>
    </source>
</evidence>
<evidence type="ECO:0000256" key="8">
    <source>
        <dbReference type="ARBA" id="ARBA00023065"/>
    </source>
</evidence>
<evidence type="ECO:0000256" key="7">
    <source>
        <dbReference type="ARBA" id="ARBA00022989"/>
    </source>
</evidence>
<dbReference type="EMBL" id="JAJHVV010000003">
    <property type="protein sequence ID" value="MCK6262720.1"/>
    <property type="molecule type" value="Genomic_DNA"/>
</dbReference>
<feature type="transmembrane region" description="Helical" evidence="12">
    <location>
        <begin position="363"/>
        <end position="381"/>
    </location>
</feature>
<evidence type="ECO:0000256" key="11">
    <source>
        <dbReference type="ARBA" id="ARBA00031636"/>
    </source>
</evidence>
<comment type="subcellular location">
    <subcellularLocation>
        <location evidence="1">Cell inner membrane</location>
        <topology evidence="1">Multi-pass membrane protein</topology>
    </subcellularLocation>
</comment>
<dbReference type="GO" id="GO:0005886">
    <property type="term" value="C:plasma membrane"/>
    <property type="evidence" value="ECO:0007669"/>
    <property type="project" value="UniProtKB-SubCell"/>
</dbReference>
<keyword evidence="8" id="KW-0406">Ion transport</keyword>
<feature type="transmembrane region" description="Helical" evidence="12">
    <location>
        <begin position="141"/>
        <end position="158"/>
    </location>
</feature>
<dbReference type="Proteomes" id="UP001139559">
    <property type="component" value="Unassembled WGS sequence"/>
</dbReference>
<feature type="transmembrane region" description="Helical" evidence="12">
    <location>
        <begin position="201"/>
        <end position="229"/>
    </location>
</feature>
<dbReference type="InterPro" id="IPR050222">
    <property type="entry name" value="MATE_MdtK"/>
</dbReference>
<evidence type="ECO:0000256" key="9">
    <source>
        <dbReference type="ARBA" id="ARBA00023136"/>
    </source>
</evidence>
<dbReference type="GO" id="GO:0015297">
    <property type="term" value="F:antiporter activity"/>
    <property type="evidence" value="ECO:0007669"/>
    <property type="project" value="UniProtKB-KW"/>
</dbReference>
<evidence type="ECO:0000256" key="10">
    <source>
        <dbReference type="ARBA" id="ARBA00030855"/>
    </source>
</evidence>
<keyword evidence="9 12" id="KW-0472">Membrane</keyword>
<dbReference type="PIRSF" id="PIRSF006603">
    <property type="entry name" value="DinF"/>
    <property type="match status" value="1"/>
</dbReference>
<dbReference type="Pfam" id="PF01554">
    <property type="entry name" value="MatE"/>
    <property type="match status" value="2"/>
</dbReference>
<evidence type="ECO:0000256" key="2">
    <source>
        <dbReference type="ARBA" id="ARBA00013489"/>
    </source>
</evidence>
<dbReference type="PANTHER" id="PTHR43298">
    <property type="entry name" value="MULTIDRUG RESISTANCE PROTEIN NORM-RELATED"/>
    <property type="match status" value="1"/>
</dbReference>
<feature type="transmembrane region" description="Helical" evidence="12">
    <location>
        <begin position="284"/>
        <end position="312"/>
    </location>
</feature>
<proteinExistence type="predicted"/>
<keyword evidence="5" id="KW-1003">Cell membrane</keyword>
<dbReference type="PANTHER" id="PTHR43298:SF2">
    <property type="entry name" value="FMN_FAD EXPORTER YEEO-RELATED"/>
    <property type="match status" value="1"/>
</dbReference>
<keyword evidence="3" id="KW-0813">Transport</keyword>
<gene>
    <name evidence="13" type="ORF">KP803_05465</name>
</gene>
<comment type="caution">
    <text evidence="13">The sequence shown here is derived from an EMBL/GenBank/DDBJ whole genome shotgun (WGS) entry which is preliminary data.</text>
</comment>
<evidence type="ECO:0000256" key="5">
    <source>
        <dbReference type="ARBA" id="ARBA00022475"/>
    </source>
</evidence>
<dbReference type="InterPro" id="IPR002528">
    <property type="entry name" value="MATE_fam"/>
</dbReference>
<evidence type="ECO:0000313" key="13">
    <source>
        <dbReference type="EMBL" id="MCK6262720.1"/>
    </source>
</evidence>
<keyword evidence="4" id="KW-0050">Antiport</keyword>
<dbReference type="GO" id="GO:0006811">
    <property type="term" value="P:monoatomic ion transport"/>
    <property type="evidence" value="ECO:0007669"/>
    <property type="project" value="UniProtKB-KW"/>
</dbReference>
<feature type="transmembrane region" description="Helical" evidence="12">
    <location>
        <begin position="324"/>
        <end position="348"/>
    </location>
</feature>
<organism evidence="13 14">
    <name type="scientific">Vibrio amylolyticus</name>
    <dbReference type="NCBI Taxonomy" id="2847292"/>
    <lineage>
        <taxon>Bacteria</taxon>
        <taxon>Pseudomonadati</taxon>
        <taxon>Pseudomonadota</taxon>
        <taxon>Gammaproteobacteria</taxon>
        <taxon>Vibrionales</taxon>
        <taxon>Vibrionaceae</taxon>
        <taxon>Vibrio</taxon>
    </lineage>
</organism>
<evidence type="ECO:0000256" key="12">
    <source>
        <dbReference type="SAM" id="Phobius"/>
    </source>
</evidence>
<reference evidence="13" key="1">
    <citation type="submission" date="2021-11" db="EMBL/GenBank/DDBJ databases">
        <title>Vibrio ZSDE26 sp. nov. and Vibrio ZSDZ34 sp. nov., isolated from coastal seawater in Qingdao.</title>
        <authorList>
            <person name="Zhang P."/>
        </authorList>
    </citation>
    <scope>NUCLEOTIDE SEQUENCE</scope>
    <source>
        <strain evidence="13">ZSDE26</strain>
    </source>
</reference>
<sequence>MNHTTTNLNHSTSLPSNMLSTMAKLAFPVAIQSALVAVLSLADVLMVSDLGMEATASVGIASKWLFVAIMIAAGVGSANGILVAQYWGRSDKSSAKTVTVMALKYGAKLILPATILITLFSSSIMLLQTTDTKVIELGSQYLWYALPVLLLTHVIIVIESSLRSSGDAMLPLLLAAITIALNIALNYVLINGVMITDSFGIPAMGVAGAALATSISRALQVVLFAVILYRRRHWLFSATALECGERLMRSFKALAVPTMYNAVLWAMGTLSYQMIFGHMGTTELAVFSMIGPFELLCYSAFFGISTACSVLLGQSLGRDDFEQAIAMTLFFIKFVLALGVSVSLAIVLGKEHVIHWLNLDDPALYALASPALGLFAMIIWLRMLNMVIINGILRAGGENKFCLRMDFVSMWMVGIPLTTIGAFVFNLPFAYVFALMLVEEVVKFALCFHRYLQRTWVNNLTISA</sequence>
<dbReference type="AlphaFoldDB" id="A0A9X1XKU0"/>
<dbReference type="InterPro" id="IPR048279">
    <property type="entry name" value="MdtK-like"/>
</dbReference>
<dbReference type="NCBIfam" id="TIGR00797">
    <property type="entry name" value="matE"/>
    <property type="match status" value="1"/>
</dbReference>
<keyword evidence="7 12" id="KW-1133">Transmembrane helix</keyword>
<keyword evidence="14" id="KW-1185">Reference proteome</keyword>
<feature type="transmembrane region" description="Helical" evidence="12">
    <location>
        <begin position="250"/>
        <end position="272"/>
    </location>
</feature>
<accession>A0A9X1XKU0</accession>
<evidence type="ECO:0000256" key="6">
    <source>
        <dbReference type="ARBA" id="ARBA00022692"/>
    </source>
</evidence>
<feature type="transmembrane region" description="Helical" evidence="12">
    <location>
        <begin position="109"/>
        <end position="129"/>
    </location>
</feature>
<dbReference type="RefSeq" id="WP_248007833.1">
    <property type="nucleotide sequence ID" value="NZ_JAJHVV010000003.1"/>
</dbReference>
<name>A0A9X1XKU0_9VIBR</name>
<feature type="transmembrane region" description="Helical" evidence="12">
    <location>
        <begin position="25"/>
        <end position="45"/>
    </location>
</feature>
<protein>
    <recommendedName>
        <fullName evidence="2">Multidrug resistance protein NorM</fullName>
    </recommendedName>
    <alternativeName>
        <fullName evidence="11">Multidrug-efflux transporter</fullName>
    </alternativeName>
    <alternativeName>
        <fullName evidence="10">Na(+)/drug antiporter</fullName>
    </alternativeName>
</protein>
<evidence type="ECO:0000256" key="1">
    <source>
        <dbReference type="ARBA" id="ARBA00004429"/>
    </source>
</evidence>
<evidence type="ECO:0000256" key="4">
    <source>
        <dbReference type="ARBA" id="ARBA00022449"/>
    </source>
</evidence>
<evidence type="ECO:0000256" key="3">
    <source>
        <dbReference type="ARBA" id="ARBA00022448"/>
    </source>
</evidence>
<feature type="transmembrane region" description="Helical" evidence="12">
    <location>
        <begin position="170"/>
        <end position="189"/>
    </location>
</feature>
<dbReference type="GO" id="GO:0042910">
    <property type="term" value="F:xenobiotic transmembrane transporter activity"/>
    <property type="evidence" value="ECO:0007669"/>
    <property type="project" value="InterPro"/>
</dbReference>